<sequence>MSEENIKIAPGENWEEAAETEALPQTFSKMALNANAPVFKPNVNAKEFVPSWLQNATETTSAPAPLRLPLKHQHRMMIKNRFL</sequence>
<dbReference type="Proteomes" id="UP000233469">
    <property type="component" value="Unassembled WGS sequence"/>
</dbReference>
<comment type="caution">
    <text evidence="1">The sequence shown here is derived from an EMBL/GenBank/DDBJ whole genome shotgun (WGS) entry which is preliminary data.</text>
</comment>
<proteinExistence type="predicted"/>
<accession>A0A2N1NNJ5</accession>
<dbReference type="EMBL" id="LLXL01000243">
    <property type="protein sequence ID" value="PKK75428.1"/>
    <property type="molecule type" value="Genomic_DNA"/>
</dbReference>
<dbReference type="VEuPathDB" id="FungiDB:FUN_019004"/>
<dbReference type="AlphaFoldDB" id="A0A2N1NNJ5"/>
<reference evidence="1 2" key="2">
    <citation type="submission" date="2017-10" db="EMBL/GenBank/DDBJ databases">
        <title>Extensive intraspecific genome diversity in a model arbuscular mycorrhizal fungus.</title>
        <authorList>
            <person name="Chen E.C.H."/>
            <person name="Morin E."/>
            <person name="Baudet D."/>
            <person name="Noel J."/>
            <person name="Ndikumana S."/>
            <person name="Charron P."/>
            <person name="St-Onge C."/>
            <person name="Giorgi J."/>
            <person name="Grigoriev I.V."/>
            <person name="Roux C."/>
            <person name="Martin F.M."/>
            <person name="Corradi N."/>
        </authorList>
    </citation>
    <scope>NUCLEOTIDE SEQUENCE [LARGE SCALE GENOMIC DNA]</scope>
    <source>
        <strain evidence="1 2">C2</strain>
    </source>
</reference>
<evidence type="ECO:0000313" key="2">
    <source>
        <dbReference type="Proteomes" id="UP000233469"/>
    </source>
</evidence>
<evidence type="ECO:0000313" key="1">
    <source>
        <dbReference type="EMBL" id="PKK75428.1"/>
    </source>
</evidence>
<reference evidence="1 2" key="1">
    <citation type="submission" date="2016-04" db="EMBL/GenBank/DDBJ databases">
        <title>Genome analyses suggest a sexual origin of heterokaryosis in a supposedly ancient asexual fungus.</title>
        <authorList>
            <person name="Ropars J."/>
            <person name="Sedzielewska K."/>
            <person name="Noel J."/>
            <person name="Charron P."/>
            <person name="Farinelli L."/>
            <person name="Marton T."/>
            <person name="Kruger M."/>
            <person name="Pelin A."/>
            <person name="Brachmann A."/>
            <person name="Corradi N."/>
        </authorList>
    </citation>
    <scope>NUCLEOTIDE SEQUENCE [LARGE SCALE GENOMIC DNA]</scope>
    <source>
        <strain evidence="1 2">C2</strain>
    </source>
</reference>
<organism evidence="1 2">
    <name type="scientific">Rhizophagus irregularis</name>
    <dbReference type="NCBI Taxonomy" id="588596"/>
    <lineage>
        <taxon>Eukaryota</taxon>
        <taxon>Fungi</taxon>
        <taxon>Fungi incertae sedis</taxon>
        <taxon>Mucoromycota</taxon>
        <taxon>Glomeromycotina</taxon>
        <taxon>Glomeromycetes</taxon>
        <taxon>Glomerales</taxon>
        <taxon>Glomeraceae</taxon>
        <taxon>Rhizophagus</taxon>
    </lineage>
</organism>
<name>A0A2N1NNJ5_9GLOM</name>
<dbReference type="VEuPathDB" id="FungiDB:RhiirFUN_015472"/>
<gene>
    <name evidence="1" type="ORF">RhiirC2_234372</name>
</gene>
<protein>
    <submittedName>
        <fullName evidence="1">Uncharacterized protein</fullName>
    </submittedName>
</protein>